<feature type="transmembrane region" description="Helical" evidence="6">
    <location>
        <begin position="88"/>
        <end position="110"/>
    </location>
</feature>
<dbReference type="RefSeq" id="WP_306077210.1">
    <property type="nucleotide sequence ID" value="NZ_JAROBZ020000002.1"/>
</dbReference>
<feature type="transmembrane region" description="Helical" evidence="6">
    <location>
        <begin position="159"/>
        <end position="177"/>
    </location>
</feature>
<organism evidence="7 8">
    <name type="scientific">Neobacillus driksii</name>
    <dbReference type="NCBI Taxonomy" id="3035913"/>
    <lineage>
        <taxon>Bacteria</taxon>
        <taxon>Bacillati</taxon>
        <taxon>Bacillota</taxon>
        <taxon>Bacilli</taxon>
        <taxon>Bacillales</taxon>
        <taxon>Bacillaceae</taxon>
        <taxon>Neobacillus</taxon>
    </lineage>
</organism>
<evidence type="ECO:0000256" key="1">
    <source>
        <dbReference type="ARBA" id="ARBA00004651"/>
    </source>
</evidence>
<evidence type="ECO:0000313" key="7">
    <source>
        <dbReference type="EMBL" id="MFB3170189.1"/>
    </source>
</evidence>
<keyword evidence="8" id="KW-1185">Reference proteome</keyword>
<feature type="transmembrane region" description="Helical" evidence="6">
    <location>
        <begin position="12"/>
        <end position="33"/>
    </location>
</feature>
<feature type="transmembrane region" description="Helical" evidence="6">
    <location>
        <begin position="117"/>
        <end position="139"/>
    </location>
</feature>
<comment type="subcellular location">
    <subcellularLocation>
        <location evidence="1">Cell membrane</location>
        <topology evidence="1">Multi-pass membrane protein</topology>
    </subcellularLocation>
</comment>
<dbReference type="Pfam" id="PF02653">
    <property type="entry name" value="BPD_transp_2"/>
    <property type="match status" value="1"/>
</dbReference>
<feature type="transmembrane region" description="Helical" evidence="6">
    <location>
        <begin position="239"/>
        <end position="256"/>
    </location>
</feature>
<protein>
    <submittedName>
        <fullName evidence="7">ABC transporter permease</fullName>
    </submittedName>
</protein>
<evidence type="ECO:0000313" key="8">
    <source>
        <dbReference type="Proteomes" id="UP001241748"/>
    </source>
</evidence>
<feature type="transmembrane region" description="Helical" evidence="6">
    <location>
        <begin position="263"/>
        <end position="281"/>
    </location>
</feature>
<comment type="caution">
    <text evidence="7">The sequence shown here is derived from an EMBL/GenBank/DDBJ whole genome shotgun (WGS) entry which is preliminary data.</text>
</comment>
<keyword evidence="5 6" id="KW-0472">Membrane</keyword>
<feature type="transmembrane region" description="Helical" evidence="6">
    <location>
        <begin position="208"/>
        <end position="227"/>
    </location>
</feature>
<keyword evidence="3 6" id="KW-0812">Transmembrane</keyword>
<reference evidence="7 8" key="1">
    <citation type="submission" date="2024-05" db="EMBL/GenBank/DDBJ databases">
        <authorList>
            <person name="Venkateswaran K."/>
        </authorList>
    </citation>
    <scope>NUCLEOTIDE SEQUENCE [LARGE SCALE GENOMIC DNA]</scope>
    <source>
        <strain evidence="7 8">179-C4-2-HS</strain>
    </source>
</reference>
<feature type="transmembrane region" description="Helical" evidence="6">
    <location>
        <begin position="287"/>
        <end position="305"/>
    </location>
</feature>
<dbReference type="PANTHER" id="PTHR32196">
    <property type="entry name" value="ABC TRANSPORTER PERMEASE PROTEIN YPHD-RELATED-RELATED"/>
    <property type="match status" value="1"/>
</dbReference>
<evidence type="ECO:0000256" key="5">
    <source>
        <dbReference type="ARBA" id="ARBA00023136"/>
    </source>
</evidence>
<dbReference type="Proteomes" id="UP001241748">
    <property type="component" value="Unassembled WGS sequence"/>
</dbReference>
<accession>A0ABV4YZA5</accession>
<proteinExistence type="predicted"/>
<evidence type="ECO:0000256" key="6">
    <source>
        <dbReference type="SAM" id="Phobius"/>
    </source>
</evidence>
<dbReference type="InterPro" id="IPR001851">
    <property type="entry name" value="ABC_transp_permease"/>
</dbReference>
<name>A0ABV4YZA5_9BACI</name>
<feature type="transmembrane region" description="Helical" evidence="6">
    <location>
        <begin position="39"/>
        <end position="57"/>
    </location>
</feature>
<sequence length="331" mass="34630">MKAKLFSREASLIFAIIMMVIIFSAIEPIYLSGGNLLDIFDQTVINGLLAIGITYAIITGGIDLSIGSIFAVVIVITGDLLVRGMNPVLAITIGMGLGFVLGVVNGLLITKLKLQPFIATLGTMSAYRGIAYIYTGGWPVLDIPDNFRSMLAGDVVKDIPVSVLILIAFTIVSHIILKYTKLGTYIFAIGGNEEATKLSGVNVDRTKILTYALCGVGAALAGMILLARLGSGEPATGQGYELNAIAAAAIGGASLAGGKGNMIATLLGAILLSALKVGLVVVGVDSFWQYIATGAIIVVAAYSEVIQDKFKKLRAVKNKNTNPKYPKSVGM</sequence>
<gene>
    <name evidence="7" type="ORF">P5G62_024080</name>
</gene>
<evidence type="ECO:0000256" key="4">
    <source>
        <dbReference type="ARBA" id="ARBA00022989"/>
    </source>
</evidence>
<keyword evidence="4 6" id="KW-1133">Transmembrane helix</keyword>
<evidence type="ECO:0000256" key="3">
    <source>
        <dbReference type="ARBA" id="ARBA00022692"/>
    </source>
</evidence>
<dbReference type="CDD" id="cd06579">
    <property type="entry name" value="TM_PBP1_transp_AraH_like"/>
    <property type="match status" value="1"/>
</dbReference>
<evidence type="ECO:0000256" key="2">
    <source>
        <dbReference type="ARBA" id="ARBA00022475"/>
    </source>
</evidence>
<dbReference type="EMBL" id="JAROBZ020000002">
    <property type="protein sequence ID" value="MFB3170189.1"/>
    <property type="molecule type" value="Genomic_DNA"/>
</dbReference>
<keyword evidence="2" id="KW-1003">Cell membrane</keyword>